<proteinExistence type="predicted"/>
<organism evidence="6 7">
    <name type="scientific">Candidatus Fokinia crypta</name>
    <dbReference type="NCBI Taxonomy" id="1920990"/>
    <lineage>
        <taxon>Bacteria</taxon>
        <taxon>Pseudomonadati</taxon>
        <taxon>Pseudomonadota</taxon>
        <taxon>Alphaproteobacteria</taxon>
        <taxon>Rickettsiales</taxon>
        <taxon>Candidatus Midichloriaceae</taxon>
        <taxon>Candidatus Fokinia</taxon>
    </lineage>
</organism>
<protein>
    <submittedName>
        <fullName evidence="6">CvpA family protein</fullName>
    </submittedName>
</protein>
<reference evidence="6" key="1">
    <citation type="submission" date="2022-10" db="EMBL/GenBank/DDBJ databases">
        <title>Host association and intracellularity evolved multiple times independently in the Rickettsiales.</title>
        <authorList>
            <person name="Castelli M."/>
            <person name="Nardi T."/>
            <person name="Gammuto L."/>
            <person name="Bellinzona G."/>
            <person name="Sabaneyeva E."/>
            <person name="Potekhin A."/>
            <person name="Serra V."/>
            <person name="Petroni G."/>
            <person name="Sassera D."/>
        </authorList>
    </citation>
    <scope>NUCLEOTIDE SEQUENCE [LARGE SCALE GENOMIC DNA]</scope>
    <source>
        <strain evidence="6">US_Bl 11III1</strain>
    </source>
</reference>
<keyword evidence="4 5" id="KW-0472">Membrane</keyword>
<feature type="transmembrane region" description="Helical" evidence="5">
    <location>
        <begin position="29"/>
        <end position="51"/>
    </location>
</feature>
<evidence type="ECO:0000256" key="4">
    <source>
        <dbReference type="ARBA" id="ARBA00023136"/>
    </source>
</evidence>
<keyword evidence="2 5" id="KW-0812">Transmembrane</keyword>
<evidence type="ECO:0000256" key="1">
    <source>
        <dbReference type="ARBA" id="ARBA00004141"/>
    </source>
</evidence>
<evidence type="ECO:0000256" key="5">
    <source>
        <dbReference type="SAM" id="Phobius"/>
    </source>
</evidence>
<keyword evidence="3 5" id="KW-1133">Transmembrane helix</keyword>
<feature type="transmembrane region" description="Helical" evidence="5">
    <location>
        <begin position="5"/>
        <end position="23"/>
    </location>
</feature>
<dbReference type="InterPro" id="IPR003825">
    <property type="entry name" value="Colicin-V_CvpA"/>
</dbReference>
<evidence type="ECO:0000256" key="3">
    <source>
        <dbReference type="ARBA" id="ARBA00022989"/>
    </source>
</evidence>
<gene>
    <name evidence="6" type="ORF">Fokcrypt_00436</name>
</gene>
<keyword evidence="7" id="KW-1185">Reference proteome</keyword>
<sequence length="185" mass="20583">MNPVYVFDCIAVFVIVVSVFAGWSRGFIASALSFAGWFLSIFLTYIGYPFIEPFLRERFHSDVVVFAIGYVGTLFGLLVVIGLFNLFVVSALKPIVGNILDKSLGLVFGIGRGIAICMVGLIMVYAVYAAYSKKEYHIAKGEMSEFLNISNVFFIVDKSHDIVFFMMPNQMADDILKIGVQKDDI</sequence>
<evidence type="ECO:0000313" key="7">
    <source>
        <dbReference type="Proteomes" id="UP001325140"/>
    </source>
</evidence>
<dbReference type="Proteomes" id="UP001325140">
    <property type="component" value="Chromosome"/>
</dbReference>
<feature type="transmembrane region" description="Helical" evidence="5">
    <location>
        <begin position="63"/>
        <end position="89"/>
    </location>
</feature>
<comment type="subcellular location">
    <subcellularLocation>
        <location evidence="1">Membrane</location>
        <topology evidence="1">Multi-pass membrane protein</topology>
    </subcellularLocation>
</comment>
<dbReference type="PANTHER" id="PTHR36926">
    <property type="entry name" value="COLICIN V PRODUCTION PROTEIN"/>
    <property type="match status" value="1"/>
</dbReference>
<name>A0ABZ0UQG8_9RICK</name>
<evidence type="ECO:0000256" key="2">
    <source>
        <dbReference type="ARBA" id="ARBA00022692"/>
    </source>
</evidence>
<dbReference type="Pfam" id="PF02674">
    <property type="entry name" value="Colicin_V"/>
    <property type="match status" value="1"/>
</dbReference>
<dbReference type="EMBL" id="CP110343">
    <property type="protein sequence ID" value="WPX97912.1"/>
    <property type="molecule type" value="Genomic_DNA"/>
</dbReference>
<dbReference type="RefSeq" id="WP_323721892.1">
    <property type="nucleotide sequence ID" value="NZ_CP110343.1"/>
</dbReference>
<accession>A0ABZ0UQG8</accession>
<feature type="transmembrane region" description="Helical" evidence="5">
    <location>
        <begin position="109"/>
        <end position="131"/>
    </location>
</feature>
<dbReference type="InterPro" id="IPR052719">
    <property type="entry name" value="CvpA-like"/>
</dbReference>
<evidence type="ECO:0000313" key="6">
    <source>
        <dbReference type="EMBL" id="WPX97912.1"/>
    </source>
</evidence>
<dbReference type="PANTHER" id="PTHR36926:SF1">
    <property type="entry name" value="COLICIN V PRODUCTION PROTEIN"/>
    <property type="match status" value="1"/>
</dbReference>